<dbReference type="InterPro" id="IPR048866">
    <property type="entry name" value="ORC5_lid"/>
</dbReference>
<evidence type="ECO:0000256" key="3">
    <source>
        <dbReference type="ARBA" id="ARBA00023242"/>
    </source>
</evidence>
<dbReference type="PANTHER" id="PTHR12705:SF0">
    <property type="entry name" value="ORIGIN RECOGNITION COMPLEX SUBUNIT 5"/>
    <property type="match status" value="1"/>
</dbReference>
<dbReference type="GO" id="GO:0006270">
    <property type="term" value="P:DNA replication initiation"/>
    <property type="evidence" value="ECO:0007669"/>
    <property type="project" value="TreeGrafter"/>
</dbReference>
<keyword evidence="2" id="KW-0235">DNA replication</keyword>
<feature type="domain" description="ORC5 lid" evidence="5">
    <location>
        <begin position="201"/>
        <end position="251"/>
    </location>
</feature>
<comment type="caution">
    <text evidence="6">The sequence shown here is derived from an EMBL/GenBank/DDBJ whole genome shotgun (WGS) entry which is preliminary data.</text>
</comment>
<protein>
    <submittedName>
        <fullName evidence="6">Uncharacterized protein</fullName>
    </submittedName>
</protein>
<evidence type="ECO:0000313" key="6">
    <source>
        <dbReference type="EMBL" id="ORY53464.1"/>
    </source>
</evidence>
<dbReference type="AlphaFoldDB" id="A0A1Y2D2W3"/>
<evidence type="ECO:0000259" key="5">
    <source>
        <dbReference type="Pfam" id="PF21639"/>
    </source>
</evidence>
<dbReference type="EMBL" id="MCGO01000001">
    <property type="protein sequence ID" value="ORY53464.1"/>
    <property type="molecule type" value="Genomic_DNA"/>
</dbReference>
<evidence type="ECO:0000313" key="7">
    <source>
        <dbReference type="Proteomes" id="UP000193642"/>
    </source>
</evidence>
<dbReference type="InterPro" id="IPR020796">
    <property type="entry name" value="ORC5"/>
</dbReference>
<dbReference type="SUPFAM" id="SSF52540">
    <property type="entry name" value="P-loop containing nucleoside triphosphate hydrolases"/>
    <property type="match status" value="1"/>
</dbReference>
<keyword evidence="3" id="KW-0539">Nucleus</keyword>
<evidence type="ECO:0000256" key="2">
    <source>
        <dbReference type="ARBA" id="ARBA00022705"/>
    </source>
</evidence>
<dbReference type="Pfam" id="PF14630">
    <property type="entry name" value="ORC5_C"/>
    <property type="match status" value="1"/>
</dbReference>
<sequence length="353" mass="39663">MILKVHVGFMNQLSDTSKNEQPAIHGASGRERQLSQLRNVQRLAGLIASAFVFGPAATGKTAAVQLVFGRRALLTATGPLLCRLCFRRQDGGNPLWPLVAHSDLASLAFACRLLSTPKVVVFDGAEKLRGLAENRVRLVSALLRLPNVTCVFVAALPWRQFQADAEESNQINIYFNAYSYAETRVILERDCPADEDDLAFYLRFVDLTQSVLHRACRDLNELRHIVALLFPKYKDPVIHGKCTKDIKDSKLLYDAVQFYFKEVIDKLYIRKVSSSEWTQASTSGCSLFARANEKRTRKTGISTAKKTSAKLRQQLVGPKPFPIERMLAIFYRIKEDTSSTVDELESLVTFKCK</sequence>
<dbReference type="Proteomes" id="UP000193642">
    <property type="component" value="Unassembled WGS sequence"/>
</dbReference>
<accession>A0A1Y2D2W3</accession>
<dbReference type="PANTHER" id="PTHR12705">
    <property type="entry name" value="ORIGIN RECOGNITION COMPLEX SUBUNIT 5"/>
    <property type="match status" value="1"/>
</dbReference>
<proteinExistence type="predicted"/>
<keyword evidence="7" id="KW-1185">Reference proteome</keyword>
<dbReference type="InterPro" id="IPR027417">
    <property type="entry name" value="P-loop_NTPase"/>
</dbReference>
<feature type="domain" description="Origin recognition complex subunit 5 C-terminal" evidence="4">
    <location>
        <begin position="286"/>
        <end position="341"/>
    </location>
</feature>
<dbReference type="InterPro" id="IPR047088">
    <property type="entry name" value="ORC5_C"/>
</dbReference>
<organism evidence="6 7">
    <name type="scientific">Rhizoclosmatium globosum</name>
    <dbReference type="NCBI Taxonomy" id="329046"/>
    <lineage>
        <taxon>Eukaryota</taxon>
        <taxon>Fungi</taxon>
        <taxon>Fungi incertae sedis</taxon>
        <taxon>Chytridiomycota</taxon>
        <taxon>Chytridiomycota incertae sedis</taxon>
        <taxon>Chytridiomycetes</taxon>
        <taxon>Chytridiales</taxon>
        <taxon>Chytriomycetaceae</taxon>
        <taxon>Rhizoclosmatium</taxon>
    </lineage>
</organism>
<dbReference type="Pfam" id="PF21639">
    <property type="entry name" value="ORC5_lid"/>
    <property type="match status" value="1"/>
</dbReference>
<evidence type="ECO:0000256" key="1">
    <source>
        <dbReference type="ARBA" id="ARBA00004123"/>
    </source>
</evidence>
<name>A0A1Y2D2W3_9FUNG</name>
<dbReference type="OrthoDB" id="365981at2759"/>
<dbReference type="GO" id="GO:0003688">
    <property type="term" value="F:DNA replication origin binding"/>
    <property type="evidence" value="ECO:0007669"/>
    <property type="project" value="TreeGrafter"/>
</dbReference>
<dbReference type="GO" id="GO:0005664">
    <property type="term" value="C:nuclear origin of replication recognition complex"/>
    <property type="evidence" value="ECO:0007669"/>
    <property type="project" value="TreeGrafter"/>
</dbReference>
<reference evidence="6 7" key="1">
    <citation type="submission" date="2016-07" db="EMBL/GenBank/DDBJ databases">
        <title>Pervasive Adenine N6-methylation of Active Genes in Fungi.</title>
        <authorList>
            <consortium name="DOE Joint Genome Institute"/>
            <person name="Mondo S.J."/>
            <person name="Dannebaum R.O."/>
            <person name="Kuo R.C."/>
            <person name="Labutti K."/>
            <person name="Haridas S."/>
            <person name="Kuo A."/>
            <person name="Salamov A."/>
            <person name="Ahrendt S.R."/>
            <person name="Lipzen A."/>
            <person name="Sullivan W."/>
            <person name="Andreopoulos W.B."/>
            <person name="Clum A."/>
            <person name="Lindquist E."/>
            <person name="Daum C."/>
            <person name="Ramamoorthy G.K."/>
            <person name="Gryganskyi A."/>
            <person name="Culley D."/>
            <person name="Magnuson J.K."/>
            <person name="James T.Y."/>
            <person name="O'Malley M.A."/>
            <person name="Stajich J.E."/>
            <person name="Spatafora J.W."/>
            <person name="Visel A."/>
            <person name="Grigoriev I.V."/>
        </authorList>
    </citation>
    <scope>NUCLEOTIDE SEQUENCE [LARGE SCALE GENOMIC DNA]</scope>
    <source>
        <strain evidence="6 7">JEL800</strain>
    </source>
</reference>
<gene>
    <name evidence="6" type="ORF">BCR33DRAFT_778865</name>
</gene>
<comment type="subcellular location">
    <subcellularLocation>
        <location evidence="1">Nucleus</location>
    </subcellularLocation>
</comment>
<dbReference type="STRING" id="329046.A0A1Y2D2W3"/>
<evidence type="ECO:0000259" key="4">
    <source>
        <dbReference type="Pfam" id="PF14630"/>
    </source>
</evidence>